<proteinExistence type="inferred from homology"/>
<evidence type="ECO:0000313" key="4">
    <source>
        <dbReference type="Proteomes" id="UP000258707"/>
    </source>
</evidence>
<evidence type="ECO:0000313" key="3">
    <source>
        <dbReference type="EMBL" id="AXR77427.1"/>
    </source>
</evidence>
<dbReference type="Pfam" id="PF00582">
    <property type="entry name" value="Usp"/>
    <property type="match status" value="2"/>
</dbReference>
<dbReference type="PANTHER" id="PTHR46268:SF6">
    <property type="entry name" value="UNIVERSAL STRESS PROTEIN UP12"/>
    <property type="match status" value="1"/>
</dbReference>
<dbReference type="AlphaFoldDB" id="A0A346PD32"/>
<sequence>MFARLLVPTDGSAGTDAVTAHALEFARTYGATVQALYVVDTGAEPASVAGDQREELYAPSERRGREATIRITDRAEADETDAAREVREGIPYAEILASATDHDVDAIVMGTHGRSGADRVRLGSTTERVLALSSIPVISVRLEEDAPSTADDGYDRIVVPTDGSDTAERAAETVLDVAEKYDATVHAVYVIDSTVYDLEDAPRSILGLLREGGERAIETVAEAARERDLEATTELRRGVPADELLAYASNVDADLLAMGTRGHAIGSADLLGSTTARVVRRSRVPVLTVG</sequence>
<dbReference type="CDD" id="cd00293">
    <property type="entry name" value="USP-like"/>
    <property type="match status" value="2"/>
</dbReference>
<feature type="domain" description="UspA" evidence="2">
    <location>
        <begin position="1"/>
        <end position="141"/>
    </location>
</feature>
<dbReference type="Proteomes" id="UP000258707">
    <property type="component" value="Chromosome"/>
</dbReference>
<dbReference type="SUPFAM" id="SSF52402">
    <property type="entry name" value="Adenine nucleotide alpha hydrolases-like"/>
    <property type="match status" value="2"/>
</dbReference>
<reference evidence="4" key="1">
    <citation type="submission" date="2017-10" db="EMBL/GenBank/DDBJ databases">
        <title>Phenotypic and genomic properties of facultatively anaerobic sulfur-reducing natronoarchaea from hypersaline soda lakes.</title>
        <authorList>
            <person name="Sorokin D.Y."/>
            <person name="Kublanov I.V."/>
            <person name="Roman P."/>
            <person name="Sinninghe Damste J.S."/>
            <person name="Golyshin P.N."/>
            <person name="Rojo D."/>
            <person name="Ciordia S."/>
            <person name="Mena Md.C."/>
            <person name="Ferrer M."/>
            <person name="Messina E."/>
            <person name="Smedile F."/>
            <person name="La Spada G."/>
            <person name="La Cono V."/>
            <person name="Yakimov M.M."/>
        </authorList>
    </citation>
    <scope>NUCLEOTIDE SEQUENCE [LARGE SCALE GENOMIC DNA]</scope>
    <source>
        <strain evidence="4">AArc1</strain>
    </source>
</reference>
<organism evidence="3 4">
    <name type="scientific">Natrarchaeobaculum sulfurireducens</name>
    <dbReference type="NCBI Taxonomy" id="2044521"/>
    <lineage>
        <taxon>Archaea</taxon>
        <taxon>Methanobacteriati</taxon>
        <taxon>Methanobacteriota</taxon>
        <taxon>Stenosarchaea group</taxon>
        <taxon>Halobacteria</taxon>
        <taxon>Halobacteriales</taxon>
        <taxon>Natrialbaceae</taxon>
        <taxon>Natrarchaeobaculum</taxon>
    </lineage>
</organism>
<feature type="domain" description="UspA" evidence="2">
    <location>
        <begin position="154"/>
        <end position="289"/>
    </location>
</feature>
<dbReference type="PANTHER" id="PTHR46268">
    <property type="entry name" value="STRESS RESPONSE PROTEIN NHAX"/>
    <property type="match status" value="1"/>
</dbReference>
<dbReference type="EMBL" id="CP024047">
    <property type="protein sequence ID" value="AXR77427.1"/>
    <property type="molecule type" value="Genomic_DNA"/>
</dbReference>
<comment type="similarity">
    <text evidence="1">Belongs to the universal stress protein A family.</text>
</comment>
<dbReference type="InterPro" id="IPR006016">
    <property type="entry name" value="UspA"/>
</dbReference>
<evidence type="ECO:0000256" key="1">
    <source>
        <dbReference type="ARBA" id="ARBA00008791"/>
    </source>
</evidence>
<dbReference type="RefSeq" id="WP_117363607.1">
    <property type="nucleotide sequence ID" value="NZ_CP024047.1"/>
</dbReference>
<dbReference type="KEGG" id="nan:AArc1_1086"/>
<dbReference type="InterPro" id="IPR014729">
    <property type="entry name" value="Rossmann-like_a/b/a_fold"/>
</dbReference>
<name>A0A346PD32_9EURY</name>
<gene>
    <name evidence="3" type="ORF">AArc1_1086</name>
</gene>
<dbReference type="PRINTS" id="PR01438">
    <property type="entry name" value="UNVRSLSTRESS"/>
</dbReference>
<dbReference type="GeneID" id="37637900"/>
<dbReference type="Gene3D" id="3.40.50.620">
    <property type="entry name" value="HUPs"/>
    <property type="match status" value="2"/>
</dbReference>
<accession>A0A346PD32</accession>
<protein>
    <submittedName>
        <fullName evidence="3">Nucleotide-binding protein, UspA family</fullName>
    </submittedName>
</protein>
<dbReference type="InterPro" id="IPR006015">
    <property type="entry name" value="Universal_stress_UspA"/>
</dbReference>
<evidence type="ECO:0000259" key="2">
    <source>
        <dbReference type="Pfam" id="PF00582"/>
    </source>
</evidence>